<dbReference type="Proteomes" id="UP001227268">
    <property type="component" value="Unassembled WGS sequence"/>
</dbReference>
<evidence type="ECO:0000313" key="1">
    <source>
        <dbReference type="EMBL" id="KAJ9097266.1"/>
    </source>
</evidence>
<dbReference type="EMBL" id="JASBWT010000017">
    <property type="protein sequence ID" value="KAJ9097266.1"/>
    <property type="molecule type" value="Genomic_DNA"/>
</dbReference>
<organism evidence="1 2">
    <name type="scientific">Naganishia friedmannii</name>
    <dbReference type="NCBI Taxonomy" id="89922"/>
    <lineage>
        <taxon>Eukaryota</taxon>
        <taxon>Fungi</taxon>
        <taxon>Dikarya</taxon>
        <taxon>Basidiomycota</taxon>
        <taxon>Agaricomycotina</taxon>
        <taxon>Tremellomycetes</taxon>
        <taxon>Filobasidiales</taxon>
        <taxon>Filobasidiaceae</taxon>
        <taxon>Naganishia</taxon>
    </lineage>
</organism>
<proteinExistence type="predicted"/>
<keyword evidence="2" id="KW-1185">Reference proteome</keyword>
<protein>
    <submittedName>
        <fullName evidence="1">Uncharacterized protein</fullName>
    </submittedName>
</protein>
<reference evidence="1" key="1">
    <citation type="submission" date="2023-04" db="EMBL/GenBank/DDBJ databases">
        <title>Draft Genome sequencing of Naganishia species isolated from polar environments using Oxford Nanopore Technology.</title>
        <authorList>
            <person name="Leo P."/>
            <person name="Venkateswaran K."/>
        </authorList>
    </citation>
    <scope>NUCLEOTIDE SEQUENCE</scope>
    <source>
        <strain evidence="1">MNA-CCFEE 5423</strain>
    </source>
</reference>
<evidence type="ECO:0000313" key="2">
    <source>
        <dbReference type="Proteomes" id="UP001227268"/>
    </source>
</evidence>
<sequence length="495" mass="54949">MDIDSELAEALQGSDRTSQTSAVLDVLHRVLRSCTPPPSNLLIAFATHLINSANTPLIVGRSALTALVLALGAGLSMDLRLLKPSLFSSEHGKGKITPETSLDHEEQKFYQTGKEVWDSKSTEAFEARKTAVDGIINAVGSSGNDSGSDGGRGWCEEQVRQTGTSSYIPCRAESNPQKITSLKHVLSYILELEEDWQASAKVLMGIPLETTSRIITDDQKLDVYMKIVRLLLECGESGQAQNYFNRASLLIHSSTDKATQLAFKLCQARIADFSRRFNEAAVKYHDLSFEQVIDEEERIYMLSSILRKMFLDQILRVSEVKEFESGLQEHQLAKIPLDRRLVVMGEEEEGGKVAGRKGPENVLDKAVMEHNILACTKVYDNIKFDGLGALLDLTPYAAEAMARTMIEQGRLRAWIDQVERTIFFEGRSQDEEDIQGTAGGLGIERVEKPIQGITLTERWDERIKETSLKVEAIANLIQQKNLLVKPSSSVAMSTD</sequence>
<comment type="caution">
    <text evidence="1">The sequence shown here is derived from an EMBL/GenBank/DDBJ whole genome shotgun (WGS) entry which is preliminary data.</text>
</comment>
<gene>
    <name evidence="1" type="ORF">QFC21_004935</name>
</gene>
<accession>A0ACC2VDW9</accession>
<name>A0ACC2VDW9_9TREE</name>